<evidence type="ECO:0000256" key="7">
    <source>
        <dbReference type="ARBA" id="ARBA00022723"/>
    </source>
</evidence>
<dbReference type="FunFam" id="3.40.630.10:FF:000005">
    <property type="entry name" value="Succinyl-diaminopimelate desuccinylase"/>
    <property type="match status" value="1"/>
</dbReference>
<dbReference type="Pfam" id="PF07687">
    <property type="entry name" value="M20_dimer"/>
    <property type="match status" value="1"/>
</dbReference>
<keyword evidence="6 15" id="KW-0028">Amino-acid biosynthesis</keyword>
<evidence type="ECO:0000256" key="5">
    <source>
        <dbReference type="ARBA" id="ARBA00022391"/>
    </source>
</evidence>
<dbReference type="KEGG" id="bpsi:IX83_06245"/>
<feature type="binding site" evidence="15">
    <location>
        <position position="103"/>
    </location>
    <ligand>
        <name>Zn(2+)</name>
        <dbReference type="ChEBI" id="CHEBI:29105"/>
        <label>1</label>
    </ligand>
</feature>
<dbReference type="SUPFAM" id="SSF55031">
    <property type="entry name" value="Bacterial exopeptidase dimerisation domain"/>
    <property type="match status" value="1"/>
</dbReference>
<feature type="binding site" evidence="15">
    <location>
        <position position="166"/>
    </location>
    <ligand>
        <name>Zn(2+)</name>
        <dbReference type="ChEBI" id="CHEBI:29105"/>
        <label>1</label>
    </ligand>
</feature>
<dbReference type="HOGENOM" id="CLU_021802_4_0_4"/>
<dbReference type="HAMAP" id="MF_01690">
    <property type="entry name" value="DapE"/>
    <property type="match status" value="1"/>
</dbReference>
<dbReference type="AlphaFoldDB" id="A0A077DFL4"/>
<feature type="binding site" evidence="15">
    <location>
        <position position="70"/>
    </location>
    <ligand>
        <name>Zn(2+)</name>
        <dbReference type="ChEBI" id="CHEBI:29105"/>
        <label>1</label>
    </ligand>
</feature>
<keyword evidence="10 15" id="KW-0220">Diaminopimelate biosynthesis</keyword>
<comment type="catalytic activity">
    <reaction evidence="14 15">
        <text>N-succinyl-(2S,6S)-2,6-diaminopimelate + H2O = (2S,6S)-2,6-diaminopimelate + succinate</text>
        <dbReference type="Rhea" id="RHEA:22608"/>
        <dbReference type="ChEBI" id="CHEBI:15377"/>
        <dbReference type="ChEBI" id="CHEBI:30031"/>
        <dbReference type="ChEBI" id="CHEBI:57609"/>
        <dbReference type="ChEBI" id="CHEBI:58087"/>
        <dbReference type="EC" id="3.5.1.18"/>
    </reaction>
</comment>
<protein>
    <recommendedName>
        <fullName evidence="5 15">Succinyl-diaminopimelate desuccinylase</fullName>
        <shortName evidence="15">SDAP desuccinylase</shortName>
        <ecNumber evidence="4 15">3.5.1.18</ecNumber>
    </recommendedName>
    <alternativeName>
        <fullName evidence="13 15">N-succinyl-LL-2,6-diaminoheptanedioate amidohydrolase</fullName>
    </alternativeName>
</protein>
<dbReference type="InterPro" id="IPR036264">
    <property type="entry name" value="Bact_exopeptidase_dim_dom"/>
</dbReference>
<evidence type="ECO:0000256" key="15">
    <source>
        <dbReference type="HAMAP-Rule" id="MF_01690"/>
    </source>
</evidence>
<organism evidence="17 18">
    <name type="scientific">Basilea psittacipulmonis DSM 24701</name>
    <dbReference type="NCBI Taxonomy" id="1072685"/>
    <lineage>
        <taxon>Bacteria</taxon>
        <taxon>Pseudomonadati</taxon>
        <taxon>Pseudomonadota</taxon>
        <taxon>Betaproteobacteria</taxon>
        <taxon>Burkholderiales</taxon>
        <taxon>Alcaligenaceae</taxon>
        <taxon>Basilea</taxon>
    </lineage>
</organism>
<dbReference type="EC" id="3.5.1.18" evidence="4 15"/>
<keyword evidence="18" id="KW-1185">Reference proteome</keyword>
<keyword evidence="12 15" id="KW-0170">Cobalt</keyword>
<dbReference type="CDD" id="cd03891">
    <property type="entry name" value="M20_DapE_proteobac"/>
    <property type="match status" value="1"/>
</dbReference>
<evidence type="ECO:0000256" key="3">
    <source>
        <dbReference type="ARBA" id="ARBA00011738"/>
    </source>
</evidence>
<feature type="binding site" evidence="15">
    <location>
        <position position="103"/>
    </location>
    <ligand>
        <name>Zn(2+)</name>
        <dbReference type="ChEBI" id="CHEBI:29105"/>
        <label>2</label>
    </ligand>
</feature>
<reference evidence="17 18" key="1">
    <citation type="journal article" date="2014" name="BMC Genomics">
        <title>A genomic perspective on a new bacterial genus and species from the Alcaligenaceae family, Basilea psittacipulmonis.</title>
        <authorList>
            <person name="Whiteson K.L."/>
            <person name="Hernandez D."/>
            <person name="Lazarevic V."/>
            <person name="Gaia N."/>
            <person name="Farinelli L."/>
            <person name="Francois P."/>
            <person name="Pilo P."/>
            <person name="Frey J."/>
            <person name="Schrenzel J."/>
        </authorList>
    </citation>
    <scope>NUCLEOTIDE SEQUENCE [LARGE SCALE GENOMIC DNA]</scope>
    <source>
        <strain evidence="17 18">DSM 24701</strain>
    </source>
</reference>
<dbReference type="FunFam" id="3.30.70.360:FF:000011">
    <property type="entry name" value="Succinyl-diaminopimelate desuccinylase"/>
    <property type="match status" value="1"/>
</dbReference>
<dbReference type="GO" id="GO:0009089">
    <property type="term" value="P:lysine biosynthetic process via diaminopimelate"/>
    <property type="evidence" value="ECO:0007669"/>
    <property type="project" value="UniProtKB-UniRule"/>
</dbReference>
<evidence type="ECO:0000256" key="13">
    <source>
        <dbReference type="ARBA" id="ARBA00031891"/>
    </source>
</evidence>
<dbReference type="Pfam" id="PF01546">
    <property type="entry name" value="Peptidase_M20"/>
    <property type="match status" value="1"/>
</dbReference>
<evidence type="ECO:0000256" key="14">
    <source>
        <dbReference type="ARBA" id="ARBA00051301"/>
    </source>
</evidence>
<dbReference type="GO" id="GO:0008270">
    <property type="term" value="F:zinc ion binding"/>
    <property type="evidence" value="ECO:0007669"/>
    <property type="project" value="UniProtKB-UniRule"/>
</dbReference>
<dbReference type="STRING" id="1072685.IX83_06245"/>
<feature type="domain" description="Peptidase M20 dimerisation" evidence="16">
    <location>
        <begin position="179"/>
        <end position="286"/>
    </location>
</feature>
<dbReference type="InterPro" id="IPR011650">
    <property type="entry name" value="Peptidase_M20_dimer"/>
</dbReference>
<dbReference type="InterPro" id="IPR005941">
    <property type="entry name" value="DapE_proteobac"/>
</dbReference>
<evidence type="ECO:0000259" key="16">
    <source>
        <dbReference type="Pfam" id="PF07687"/>
    </source>
</evidence>
<dbReference type="InterPro" id="IPR050072">
    <property type="entry name" value="Peptidase_M20A"/>
</dbReference>
<evidence type="ECO:0000256" key="11">
    <source>
        <dbReference type="ARBA" id="ARBA00023154"/>
    </source>
</evidence>
<evidence type="ECO:0000256" key="1">
    <source>
        <dbReference type="ARBA" id="ARBA00005130"/>
    </source>
</evidence>
<keyword evidence="8 15" id="KW-0378">Hydrolase</keyword>
<evidence type="ECO:0000256" key="9">
    <source>
        <dbReference type="ARBA" id="ARBA00022833"/>
    </source>
</evidence>
<keyword evidence="9 15" id="KW-0862">Zinc</keyword>
<dbReference type="UniPathway" id="UPA00034">
    <property type="reaction ID" value="UER00021"/>
</dbReference>
<evidence type="ECO:0000313" key="17">
    <source>
        <dbReference type="EMBL" id="AIL32966.1"/>
    </source>
</evidence>
<dbReference type="SUPFAM" id="SSF53187">
    <property type="entry name" value="Zn-dependent exopeptidases"/>
    <property type="match status" value="1"/>
</dbReference>
<dbReference type="PANTHER" id="PTHR43808">
    <property type="entry name" value="ACETYLORNITHINE DEACETYLASE"/>
    <property type="match status" value="1"/>
</dbReference>
<name>A0A077DFL4_9BURK</name>
<feature type="binding site" evidence="15">
    <location>
        <position position="138"/>
    </location>
    <ligand>
        <name>Zn(2+)</name>
        <dbReference type="ChEBI" id="CHEBI:29105"/>
        <label>2</label>
    </ligand>
</feature>
<dbReference type="NCBIfam" id="TIGR01246">
    <property type="entry name" value="dapE_proteo"/>
    <property type="match status" value="1"/>
</dbReference>
<accession>A0A077DFL4</accession>
<keyword evidence="11 15" id="KW-0457">Lysine biosynthesis</keyword>
<evidence type="ECO:0000313" key="18">
    <source>
        <dbReference type="Proteomes" id="UP000028945"/>
    </source>
</evidence>
<evidence type="ECO:0000256" key="10">
    <source>
        <dbReference type="ARBA" id="ARBA00022915"/>
    </source>
</evidence>
<sequence length="379" mass="41364">MENQATLTLAKELISRPSITPDDKGCQELIAQYLEPLGFKAESMKFEEVDNLWISHGSSEHGPCLVFAGHTDVVPTGPAEKWSHPPFQPTLSEGKLFGRGAADMKTSIAAMTQAAHEFVAQFPHHKGKLALLITSDEEGPSIHGTVKVCEVLKDRQERLDYCVVGEPSCSQHLGDTIKNGRRGSLSGKLTIIGKQGHVAYPHLAKNPIHLAAPAIAELVQEEWDQGNDFFPPTSMQISNYHAGTGATNVIPDQAVLDFNFRFSTESTPDSLKKRVLAILDKHHLNYDIQWTLSGEPFLTAPAELSQAAIHAIKSITGITPTLSTTGGTSDGRFIAKICPQVIEFGPCNATIHQIDEHIALTDIEPLKNIYLSIMKQLLL</sequence>
<dbReference type="EMBL" id="CP009238">
    <property type="protein sequence ID" value="AIL32966.1"/>
    <property type="molecule type" value="Genomic_DNA"/>
</dbReference>
<comment type="similarity">
    <text evidence="2 15">Belongs to the peptidase M20A family. DapE subfamily.</text>
</comment>
<dbReference type="eggNOG" id="COG0624">
    <property type="taxonomic scope" value="Bacteria"/>
</dbReference>
<dbReference type="InterPro" id="IPR002933">
    <property type="entry name" value="Peptidase_M20"/>
</dbReference>
<comment type="pathway">
    <text evidence="1 15">Amino-acid biosynthesis; L-lysine biosynthesis via DAP pathway; LL-2,6-diaminopimelate from (S)-tetrahydrodipicolinate (succinylase route): step 3/3.</text>
</comment>
<proteinExistence type="inferred from homology"/>
<dbReference type="PANTHER" id="PTHR43808:SF31">
    <property type="entry name" value="N-ACETYL-L-CITRULLINE DEACETYLASE"/>
    <property type="match status" value="1"/>
</dbReference>
<dbReference type="OrthoDB" id="9809784at2"/>
<dbReference type="GO" id="GO:0006526">
    <property type="term" value="P:L-arginine biosynthetic process"/>
    <property type="evidence" value="ECO:0007669"/>
    <property type="project" value="TreeGrafter"/>
</dbReference>
<comment type="subunit">
    <text evidence="3 15">Homodimer.</text>
</comment>
<evidence type="ECO:0000256" key="8">
    <source>
        <dbReference type="ARBA" id="ARBA00022801"/>
    </source>
</evidence>
<dbReference type="Proteomes" id="UP000028945">
    <property type="component" value="Chromosome"/>
</dbReference>
<evidence type="ECO:0000256" key="6">
    <source>
        <dbReference type="ARBA" id="ARBA00022605"/>
    </source>
</evidence>
<evidence type="ECO:0000256" key="2">
    <source>
        <dbReference type="ARBA" id="ARBA00006746"/>
    </source>
</evidence>
<dbReference type="RefSeq" id="WP_038500304.1">
    <property type="nucleotide sequence ID" value="NZ_CP009238.1"/>
</dbReference>
<evidence type="ECO:0000256" key="4">
    <source>
        <dbReference type="ARBA" id="ARBA00011921"/>
    </source>
</evidence>
<dbReference type="NCBIfam" id="NF009557">
    <property type="entry name" value="PRK13009.1"/>
    <property type="match status" value="1"/>
</dbReference>
<evidence type="ECO:0000256" key="12">
    <source>
        <dbReference type="ARBA" id="ARBA00023285"/>
    </source>
</evidence>
<dbReference type="GO" id="GO:0009014">
    <property type="term" value="F:succinyl-diaminopimelate desuccinylase activity"/>
    <property type="evidence" value="ECO:0007669"/>
    <property type="project" value="UniProtKB-UniRule"/>
</dbReference>
<feature type="active site" evidence="15">
    <location>
        <position position="72"/>
    </location>
</feature>
<gene>
    <name evidence="15" type="primary">dapE</name>
    <name evidence="17" type="ORF">IX83_06245</name>
</gene>
<keyword evidence="7 15" id="KW-0479">Metal-binding</keyword>
<dbReference type="GO" id="GO:0008777">
    <property type="term" value="F:acetylornithine deacetylase activity"/>
    <property type="evidence" value="ECO:0007669"/>
    <property type="project" value="TreeGrafter"/>
</dbReference>
<feature type="active site" description="Proton acceptor" evidence="15">
    <location>
        <position position="137"/>
    </location>
</feature>
<dbReference type="GO" id="GO:0050897">
    <property type="term" value="F:cobalt ion binding"/>
    <property type="evidence" value="ECO:0007669"/>
    <property type="project" value="UniProtKB-UniRule"/>
</dbReference>
<dbReference type="Gene3D" id="3.40.630.10">
    <property type="entry name" value="Zn peptidases"/>
    <property type="match status" value="2"/>
</dbReference>
<comment type="cofactor">
    <cofactor evidence="15">
        <name>Zn(2+)</name>
        <dbReference type="ChEBI" id="CHEBI:29105"/>
    </cofactor>
    <cofactor evidence="15">
        <name>Co(2+)</name>
        <dbReference type="ChEBI" id="CHEBI:48828"/>
    </cofactor>
    <text evidence="15">Binds 2 Zn(2+) or Co(2+) ions per subunit.</text>
</comment>
<dbReference type="GO" id="GO:0019877">
    <property type="term" value="P:diaminopimelate biosynthetic process"/>
    <property type="evidence" value="ECO:0007669"/>
    <property type="project" value="UniProtKB-UniRule"/>
</dbReference>
<comment type="function">
    <text evidence="15">Catalyzes the hydrolysis of N-succinyl-L,L-diaminopimelic acid (SDAP), forming succinate and LL-2,6-diaminopimelate (DAP), an intermediate involved in the bacterial biosynthesis of lysine and meso-diaminopimelic acid, an essential component of bacterial cell walls.</text>
</comment>
<feature type="binding site" evidence="15">
    <location>
        <position position="352"/>
    </location>
    <ligand>
        <name>Zn(2+)</name>
        <dbReference type="ChEBI" id="CHEBI:29105"/>
        <label>2</label>
    </ligand>
</feature>